<feature type="non-terminal residue" evidence="1">
    <location>
        <position position="1"/>
    </location>
</feature>
<dbReference type="AlphaFoldDB" id="B1PL69"/>
<reference evidence="1" key="2">
    <citation type="journal article" date="2008" name="Genetics">
        <title>Molecular marker systems for Oenothera genetics.</title>
        <authorList>
            <person name="Rauwolf U."/>
            <person name="Golczyk H."/>
            <person name="Meurer J."/>
            <person name="Herrmann R.G."/>
            <person name="Greiner S."/>
        </authorList>
    </citation>
    <scope>NUCLEOTIDE SEQUENCE</scope>
</reference>
<proteinExistence type="predicted"/>
<organism evidence="1">
    <name type="scientific">Oenothera elata subsp. hookeri</name>
    <name type="common">Hooker's evening primrose</name>
    <name type="synonym">Oenothera hookeri</name>
    <dbReference type="NCBI Taxonomy" id="85636"/>
    <lineage>
        <taxon>Eukaryota</taxon>
        <taxon>Viridiplantae</taxon>
        <taxon>Streptophyta</taxon>
        <taxon>Embryophyta</taxon>
        <taxon>Tracheophyta</taxon>
        <taxon>Spermatophyta</taxon>
        <taxon>Magnoliopsida</taxon>
        <taxon>eudicotyledons</taxon>
        <taxon>Gunneridae</taxon>
        <taxon>Pentapetalae</taxon>
        <taxon>rosids</taxon>
        <taxon>malvids</taxon>
        <taxon>Myrtales</taxon>
        <taxon>Onagraceae</taxon>
        <taxon>Onagroideae</taxon>
        <taxon>Onagreae</taxon>
        <taxon>Oenothera</taxon>
    </lineage>
</organism>
<sequence>NGGSPADFHLLPAQNLAAQALRSPFIHKPSNLSFSSAFPSFNLSGGHHRSLRRGSGIRMSAGPATNYASALADIALSNGTLET</sequence>
<protein>
    <submittedName>
        <fullName evidence="1">Chloroplast ATP synthase delta subunit</fullName>
    </submittedName>
</protein>
<reference evidence="1" key="1">
    <citation type="journal article" date="2006" name="Genomics">
        <title>Construction, database integration, and application of an Oenothera EST library.</title>
        <authorList>
            <person name="Mracek J."/>
            <person name="Greiner S."/>
            <person name="Cho W.K."/>
            <person name="Rauwolf U."/>
            <person name="Braun M."/>
            <person name="Umate P."/>
            <person name="Altstatter J."/>
            <person name="Stoppel R."/>
            <person name="Mlcochova L."/>
            <person name="Silber M.V."/>
            <person name="Volz S.M."/>
            <person name="White S."/>
            <person name="Selmeier R."/>
            <person name="Rudd S."/>
            <person name="Herrmann R.G."/>
            <person name="Meurer J."/>
        </authorList>
    </citation>
    <scope>NUCLEOTIDE SEQUENCE</scope>
</reference>
<accession>B1PL69</accession>
<evidence type="ECO:0000313" key="1">
    <source>
        <dbReference type="EMBL" id="ACA52237.1"/>
    </source>
</evidence>
<name>B1PL69_OENEH</name>
<dbReference type="EMBL" id="EU447243">
    <property type="protein sequence ID" value="ACA52237.1"/>
    <property type="molecule type" value="Genomic_DNA"/>
</dbReference>
<feature type="non-terminal residue" evidence="1">
    <location>
        <position position="83"/>
    </location>
</feature>